<dbReference type="Pfam" id="PF00535">
    <property type="entry name" value="Glycos_transf_2"/>
    <property type="match status" value="1"/>
</dbReference>
<comment type="similarity">
    <text evidence="1">Belongs to the glycosyltransferase 2 family.</text>
</comment>
<dbReference type="EC" id="2.4.-.-" evidence="5"/>
<proteinExistence type="inferred from homology"/>
<protein>
    <submittedName>
        <fullName evidence="5">Glycosyltransferase</fullName>
        <ecNumber evidence="5">2.4.-.-</ecNumber>
    </submittedName>
</protein>
<dbReference type="InterPro" id="IPR029044">
    <property type="entry name" value="Nucleotide-diphossugar_trans"/>
</dbReference>
<dbReference type="PANTHER" id="PTHR43179:SF12">
    <property type="entry name" value="GALACTOFURANOSYLTRANSFERASE GLFT2"/>
    <property type="match status" value="1"/>
</dbReference>
<evidence type="ECO:0000313" key="6">
    <source>
        <dbReference type="Proteomes" id="UP001629432"/>
    </source>
</evidence>
<dbReference type="Gene3D" id="3.90.550.10">
    <property type="entry name" value="Spore Coat Polysaccharide Biosynthesis Protein SpsA, Chain A"/>
    <property type="match status" value="1"/>
</dbReference>
<accession>A0ABW9DZB9</accession>
<evidence type="ECO:0000313" key="5">
    <source>
        <dbReference type="EMBL" id="MFM0640723.1"/>
    </source>
</evidence>
<dbReference type="Proteomes" id="UP001629432">
    <property type="component" value="Unassembled WGS sequence"/>
</dbReference>
<reference evidence="5 6" key="1">
    <citation type="journal article" date="2024" name="Chem. Sci.">
        <title>Discovery of megapolipeptins by genome mining of a Burkholderiales bacteria collection.</title>
        <authorList>
            <person name="Paulo B.S."/>
            <person name="Recchia M.J.J."/>
            <person name="Lee S."/>
            <person name="Fergusson C.H."/>
            <person name="Romanowski S.B."/>
            <person name="Hernandez A."/>
            <person name="Krull N."/>
            <person name="Liu D.Y."/>
            <person name="Cavanagh H."/>
            <person name="Bos A."/>
            <person name="Gray C.A."/>
            <person name="Murphy B.T."/>
            <person name="Linington R.G."/>
            <person name="Eustaquio A.S."/>
        </authorList>
    </citation>
    <scope>NUCLEOTIDE SEQUENCE [LARGE SCALE GENOMIC DNA]</scope>
    <source>
        <strain evidence="5 6">RL17-338-BIC-A</strain>
    </source>
</reference>
<sequence length="346" mass="38773">MNGNIETGPGVSLGNSERTVVVTVTYKDRIEFLEVLVQRVLQDDGVGCVYIVSNASTSNLKRLETEWGDKVRIIRLSSNTGSANGYGVGIQAALADGAEFVWLMDDDNAPCRGALNILHSHLRRLSAIVGKSKVAVLGFRPEHQVNFAAEMPISKILPPRSSYFGFHIKQIPNKIWKRTRWARPAGRAMHKTAILPFAPYGGLLAHCSLFEDIGIPESSLCLYADDTEYTWRISAGGGTILLVTDALLEDLEPSWNRKSGQSTVFERFLGQGTDFRAFYASRNQAWFDKNLWIKSPLTFALNRWIFLLILRYYARRMRLHGRLALLEEAIKDGECSKLGVHLKFPL</sequence>
<dbReference type="EMBL" id="JAQQCF010000031">
    <property type="protein sequence ID" value="MFM0640723.1"/>
    <property type="molecule type" value="Genomic_DNA"/>
</dbReference>
<keyword evidence="2 5" id="KW-0328">Glycosyltransferase</keyword>
<evidence type="ECO:0000256" key="3">
    <source>
        <dbReference type="ARBA" id="ARBA00022679"/>
    </source>
</evidence>
<evidence type="ECO:0000259" key="4">
    <source>
        <dbReference type="Pfam" id="PF00535"/>
    </source>
</evidence>
<dbReference type="GO" id="GO:0016757">
    <property type="term" value="F:glycosyltransferase activity"/>
    <property type="evidence" value="ECO:0007669"/>
    <property type="project" value="UniProtKB-KW"/>
</dbReference>
<organism evidence="5 6">
    <name type="scientific">Paraburkholderia metrosideri</name>
    <dbReference type="NCBI Taxonomy" id="580937"/>
    <lineage>
        <taxon>Bacteria</taxon>
        <taxon>Pseudomonadati</taxon>
        <taxon>Pseudomonadota</taxon>
        <taxon>Betaproteobacteria</taxon>
        <taxon>Burkholderiales</taxon>
        <taxon>Burkholderiaceae</taxon>
        <taxon>Paraburkholderia</taxon>
    </lineage>
</organism>
<keyword evidence="6" id="KW-1185">Reference proteome</keyword>
<gene>
    <name evidence="5" type="ORF">PQQ63_28910</name>
</gene>
<dbReference type="RefSeq" id="WP_408339354.1">
    <property type="nucleotide sequence ID" value="NZ_JAQQCF010000031.1"/>
</dbReference>
<name>A0ABW9DZB9_9BURK</name>
<dbReference type="SUPFAM" id="SSF53448">
    <property type="entry name" value="Nucleotide-diphospho-sugar transferases"/>
    <property type="match status" value="1"/>
</dbReference>
<evidence type="ECO:0000256" key="2">
    <source>
        <dbReference type="ARBA" id="ARBA00022676"/>
    </source>
</evidence>
<comment type="caution">
    <text evidence="5">The sequence shown here is derived from an EMBL/GenBank/DDBJ whole genome shotgun (WGS) entry which is preliminary data.</text>
</comment>
<dbReference type="InterPro" id="IPR001173">
    <property type="entry name" value="Glyco_trans_2-like"/>
</dbReference>
<dbReference type="PANTHER" id="PTHR43179">
    <property type="entry name" value="RHAMNOSYLTRANSFERASE WBBL"/>
    <property type="match status" value="1"/>
</dbReference>
<feature type="domain" description="Glycosyltransferase 2-like" evidence="4">
    <location>
        <begin position="21"/>
        <end position="139"/>
    </location>
</feature>
<evidence type="ECO:0000256" key="1">
    <source>
        <dbReference type="ARBA" id="ARBA00006739"/>
    </source>
</evidence>
<keyword evidence="3 5" id="KW-0808">Transferase</keyword>